<keyword evidence="1" id="KW-0479">Metal-binding</keyword>
<dbReference type="InterPro" id="IPR001878">
    <property type="entry name" value="Znf_CCHC"/>
</dbReference>
<keyword evidence="1" id="KW-0862">Zinc</keyword>
<reference evidence="4 5" key="2">
    <citation type="journal article" date="2017" name="Nature">
        <title>The Apostasia genome and the evolution of orchids.</title>
        <authorList>
            <person name="Zhang G.Q."/>
            <person name="Liu K.W."/>
            <person name="Li Z."/>
            <person name="Lohaus R."/>
            <person name="Hsiao Y.Y."/>
            <person name="Niu S.C."/>
            <person name="Wang J.Y."/>
            <person name="Lin Y.C."/>
            <person name="Xu Q."/>
            <person name="Chen L.J."/>
            <person name="Yoshida K."/>
            <person name="Fujiwara S."/>
            <person name="Wang Z.W."/>
            <person name="Zhang Y.Q."/>
            <person name="Mitsuda N."/>
            <person name="Wang M."/>
            <person name="Liu G.H."/>
            <person name="Pecoraro L."/>
            <person name="Huang H.X."/>
            <person name="Xiao X.J."/>
            <person name="Lin M."/>
            <person name="Wu X.Y."/>
            <person name="Wu W.L."/>
            <person name="Chen Y.Y."/>
            <person name="Chang S.B."/>
            <person name="Sakamoto S."/>
            <person name="Ohme-Takagi M."/>
            <person name="Yagi M."/>
            <person name="Zeng S.J."/>
            <person name="Shen C.Y."/>
            <person name="Yeh C.M."/>
            <person name="Luo Y.B."/>
            <person name="Tsai W.C."/>
            <person name="Van de Peer Y."/>
            <person name="Liu Z.J."/>
        </authorList>
    </citation>
    <scope>NUCLEOTIDE SEQUENCE [LARGE SCALE GENOMIC DNA]</scope>
    <source>
        <tissue evidence="4">The whole plant</tissue>
    </source>
</reference>
<keyword evidence="4" id="KW-0540">Nuclease</keyword>
<dbReference type="EMBL" id="KZ502537">
    <property type="protein sequence ID" value="PKU76828.1"/>
    <property type="molecule type" value="Genomic_DNA"/>
</dbReference>
<evidence type="ECO:0000313" key="4">
    <source>
        <dbReference type="EMBL" id="PKU76828.1"/>
    </source>
</evidence>
<feature type="domain" description="CCHC-type" evidence="3">
    <location>
        <begin position="148"/>
        <end position="163"/>
    </location>
</feature>
<dbReference type="PROSITE" id="PS50158">
    <property type="entry name" value="ZF_CCHC"/>
    <property type="match status" value="1"/>
</dbReference>
<feature type="compositionally biased region" description="Basic and acidic residues" evidence="2">
    <location>
        <begin position="465"/>
        <end position="474"/>
    </location>
</feature>
<evidence type="ECO:0000259" key="3">
    <source>
        <dbReference type="PROSITE" id="PS50158"/>
    </source>
</evidence>
<dbReference type="Pfam" id="PF14392">
    <property type="entry name" value="zf-CCHC_4"/>
    <property type="match status" value="1"/>
</dbReference>
<proteinExistence type="predicted"/>
<dbReference type="GO" id="GO:0003676">
    <property type="term" value="F:nucleic acid binding"/>
    <property type="evidence" value="ECO:0007669"/>
    <property type="project" value="InterPro"/>
</dbReference>
<dbReference type="PANTHER" id="PTHR31286">
    <property type="entry name" value="GLYCINE-RICH CELL WALL STRUCTURAL PROTEIN 1.8-LIKE"/>
    <property type="match status" value="1"/>
</dbReference>
<keyword evidence="5" id="KW-1185">Reference proteome</keyword>
<dbReference type="AlphaFoldDB" id="A0A2I0WMF2"/>
<keyword evidence="4" id="KW-0269">Exonuclease</keyword>
<keyword evidence="1" id="KW-0863">Zinc-finger</keyword>
<dbReference type="GO" id="GO:0008270">
    <property type="term" value="F:zinc ion binding"/>
    <property type="evidence" value="ECO:0007669"/>
    <property type="project" value="UniProtKB-KW"/>
</dbReference>
<evidence type="ECO:0000313" key="5">
    <source>
        <dbReference type="Proteomes" id="UP000233837"/>
    </source>
</evidence>
<reference evidence="4 5" key="1">
    <citation type="journal article" date="2016" name="Sci. Rep.">
        <title>The Dendrobium catenatum Lindl. genome sequence provides insights into polysaccharide synthase, floral development and adaptive evolution.</title>
        <authorList>
            <person name="Zhang G.Q."/>
            <person name="Xu Q."/>
            <person name="Bian C."/>
            <person name="Tsai W.C."/>
            <person name="Yeh C.M."/>
            <person name="Liu K.W."/>
            <person name="Yoshida K."/>
            <person name="Zhang L.S."/>
            <person name="Chang S.B."/>
            <person name="Chen F."/>
            <person name="Shi Y."/>
            <person name="Su Y.Y."/>
            <person name="Zhang Y.Q."/>
            <person name="Chen L.J."/>
            <person name="Yin Y."/>
            <person name="Lin M."/>
            <person name="Huang H."/>
            <person name="Deng H."/>
            <person name="Wang Z.W."/>
            <person name="Zhu S.L."/>
            <person name="Zhao X."/>
            <person name="Deng C."/>
            <person name="Niu S.C."/>
            <person name="Huang J."/>
            <person name="Wang M."/>
            <person name="Liu G.H."/>
            <person name="Yang H.J."/>
            <person name="Xiao X.J."/>
            <person name="Hsiao Y.Y."/>
            <person name="Wu W.L."/>
            <person name="Chen Y.Y."/>
            <person name="Mitsuda N."/>
            <person name="Ohme-Takagi M."/>
            <person name="Luo Y.B."/>
            <person name="Van de Peer Y."/>
            <person name="Liu Z.J."/>
        </authorList>
    </citation>
    <scope>NUCLEOTIDE SEQUENCE [LARGE SCALE GENOMIC DNA]</scope>
    <source>
        <tissue evidence="4">The whole plant</tissue>
    </source>
</reference>
<dbReference type="Proteomes" id="UP000233837">
    <property type="component" value="Unassembled WGS sequence"/>
</dbReference>
<evidence type="ECO:0000256" key="1">
    <source>
        <dbReference type="PROSITE-ProRule" id="PRU00047"/>
    </source>
</evidence>
<accession>A0A2I0WMF2</accession>
<dbReference type="InterPro" id="IPR040256">
    <property type="entry name" value="At4g02000-like"/>
</dbReference>
<name>A0A2I0WMF2_9ASPA</name>
<keyword evidence="4" id="KW-0378">Hydrolase</keyword>
<evidence type="ECO:0000256" key="2">
    <source>
        <dbReference type="SAM" id="MobiDB-lite"/>
    </source>
</evidence>
<feature type="region of interest" description="Disordered" evidence="2">
    <location>
        <begin position="449"/>
        <end position="474"/>
    </location>
</feature>
<dbReference type="InterPro" id="IPR025836">
    <property type="entry name" value="Zn_knuckle_CX2CX4HX4C"/>
</dbReference>
<sequence>MVAGHPWMTGTPIPLDLPRVQLCWIQKEAMEEVLNGGPWYVGGFVIGLDKWTPNFSPLSLDGISAPIWVRLPHLPLQCWDETNITRIISSIGTPLLLDGNMFRWGRREFARACVRVKLNSKLPNGIFVEGIHGKFYQKFEFENLSSICFKCGRIGHKDVVCPKVFQNLDLNKKEVHKENSLVEDRSYGPWMHVKFKPHRKTKSIKRNYHSNQGAEFQPARRNSDHRPLKTVQNSEGKTAEIKGGDEVAVSINSNLLVKPNIDQNTNLEYNQSIAVESTDVQHNLPEISEFQKSNFEFPQIMEADKVVEELKLDFTPTSSDEQTAVIQSGIEGNLEFQNPQTLEAVEELLEEEKTGFTPSKAAKNSSIIADNNTIRDGLSNTISPSSTINLKFKKTVLVKNKKGSSLELISSGSKHKLFKELRELGPVKDQNRRRIIDHKEKNDLKCSSQTFQGLRDPKISVQPTKPEETLNWKF</sequence>
<gene>
    <name evidence="4" type="ORF">MA16_Dca001434</name>
</gene>
<dbReference type="PANTHER" id="PTHR31286:SF99">
    <property type="entry name" value="DUF4283 DOMAIN-CONTAINING PROTEIN"/>
    <property type="match status" value="1"/>
</dbReference>
<organism evidence="4 5">
    <name type="scientific">Dendrobium catenatum</name>
    <dbReference type="NCBI Taxonomy" id="906689"/>
    <lineage>
        <taxon>Eukaryota</taxon>
        <taxon>Viridiplantae</taxon>
        <taxon>Streptophyta</taxon>
        <taxon>Embryophyta</taxon>
        <taxon>Tracheophyta</taxon>
        <taxon>Spermatophyta</taxon>
        <taxon>Magnoliopsida</taxon>
        <taxon>Liliopsida</taxon>
        <taxon>Asparagales</taxon>
        <taxon>Orchidaceae</taxon>
        <taxon>Epidendroideae</taxon>
        <taxon>Malaxideae</taxon>
        <taxon>Dendrobiinae</taxon>
        <taxon>Dendrobium</taxon>
    </lineage>
</organism>
<protein>
    <submittedName>
        <fullName evidence="4">RNA exonuclease 1</fullName>
    </submittedName>
</protein>
<feature type="region of interest" description="Disordered" evidence="2">
    <location>
        <begin position="208"/>
        <end position="234"/>
    </location>
</feature>
<dbReference type="GO" id="GO:0004527">
    <property type="term" value="F:exonuclease activity"/>
    <property type="evidence" value="ECO:0007669"/>
    <property type="project" value="UniProtKB-KW"/>
</dbReference>